<feature type="domain" description="KaiC" evidence="7">
    <location>
        <begin position="252"/>
        <end position="486"/>
    </location>
</feature>
<feature type="domain" description="KaiC" evidence="7">
    <location>
        <begin position="8"/>
        <end position="251"/>
    </location>
</feature>
<evidence type="ECO:0000259" key="7">
    <source>
        <dbReference type="PROSITE" id="PS51146"/>
    </source>
</evidence>
<evidence type="ECO:0000313" key="8">
    <source>
        <dbReference type="EMBL" id="MBE1608272.1"/>
    </source>
</evidence>
<evidence type="ECO:0000256" key="1">
    <source>
        <dbReference type="ARBA" id="ARBA00012513"/>
    </source>
</evidence>
<dbReference type="Gene3D" id="3.40.50.300">
    <property type="entry name" value="P-loop containing nucleotide triphosphate hydrolases"/>
    <property type="match status" value="2"/>
</dbReference>
<evidence type="ECO:0000256" key="3">
    <source>
        <dbReference type="ARBA" id="ARBA00022679"/>
    </source>
</evidence>
<dbReference type="PROSITE" id="PS51146">
    <property type="entry name" value="KAIC"/>
    <property type="match status" value="2"/>
</dbReference>
<dbReference type="InterPro" id="IPR010624">
    <property type="entry name" value="KaiC_dom"/>
</dbReference>
<sequence length="486" mass="53480">MTERDLIDKVPTGITGFDPVALGGLPAGRSTLVVGSTGSGKTVFAVEYLARGISRFQQPGVFVTFEERPSAVRRNAESLGFPIAQWENAHTWAFVDVSERAEDEAVTVGVYNFAALVARIESAVRRIGATRVVLDSIGAVFARYPDIGTIRTELVRLSAALDRMGVTTVITSERRENQDGLSKLGVEEFVLDNVVVLRNVLHQERRRRTVEVVKFRGAPHRCGEWLFTIAEEEGMVVIPLAFLEHRERASGLRVSSGNEGLDAMCGGGFYRDSIILVTGPTGAGKTLLSLGFADAAFRAGQRCLFYSFDETRQQLARSAKGWGFDLDVMEDAGLLRVEAEYAEVASLEDHFLKMRRAIAEWKPQRMVVDTVSALERMGPTRSLLDFMIALGTLLRQHEITSLLTSIPTRGGEVRTPQVALELTGLTDVTIMLRDLEGPGEIRRAVSVLQMRGSAHDSAIRRVRIDERGMHIGEPLPELSRIFVPGT</sequence>
<keyword evidence="2" id="KW-0597">Phosphoprotein</keyword>
<evidence type="ECO:0000313" key="9">
    <source>
        <dbReference type="Proteomes" id="UP000638648"/>
    </source>
</evidence>
<dbReference type="InterPro" id="IPR051347">
    <property type="entry name" value="Circadian_clock_KaiC-rel"/>
</dbReference>
<keyword evidence="5" id="KW-0418">Kinase</keyword>
<dbReference type="Proteomes" id="UP000638648">
    <property type="component" value="Unassembled WGS sequence"/>
</dbReference>
<dbReference type="EMBL" id="JADBEM010000001">
    <property type="protein sequence ID" value="MBE1608272.1"/>
    <property type="molecule type" value="Genomic_DNA"/>
</dbReference>
<evidence type="ECO:0000256" key="2">
    <source>
        <dbReference type="ARBA" id="ARBA00022553"/>
    </source>
</evidence>
<keyword evidence="9" id="KW-1185">Reference proteome</keyword>
<dbReference type="GO" id="GO:0004674">
    <property type="term" value="F:protein serine/threonine kinase activity"/>
    <property type="evidence" value="ECO:0007669"/>
    <property type="project" value="UniProtKB-EC"/>
</dbReference>
<comment type="caution">
    <text evidence="8">The sequence shown here is derived from an EMBL/GenBank/DDBJ whole genome shotgun (WGS) entry which is preliminary data.</text>
</comment>
<dbReference type="AlphaFoldDB" id="A0A927MXZ2"/>
<dbReference type="NCBIfam" id="NF006799">
    <property type="entry name" value="PRK09302.1"/>
    <property type="match status" value="1"/>
</dbReference>
<dbReference type="EC" id="2.7.11.1" evidence="1"/>
<dbReference type="SMART" id="SM00382">
    <property type="entry name" value="AAA"/>
    <property type="match status" value="2"/>
</dbReference>
<dbReference type="InterPro" id="IPR027417">
    <property type="entry name" value="P-loop_NTPase"/>
</dbReference>
<dbReference type="PIRSF" id="PIRSF039117">
    <property type="entry name" value="KaiC"/>
    <property type="match status" value="1"/>
</dbReference>
<dbReference type="InterPro" id="IPR014774">
    <property type="entry name" value="KaiC-like_dom"/>
</dbReference>
<keyword evidence="3" id="KW-0808">Transferase</keyword>
<dbReference type="PANTHER" id="PTHR42926">
    <property type="match status" value="1"/>
</dbReference>
<accession>A0A927MXZ2</accession>
<dbReference type="GO" id="GO:0016787">
    <property type="term" value="F:hydrolase activity"/>
    <property type="evidence" value="ECO:0007669"/>
    <property type="project" value="UniProtKB-KW"/>
</dbReference>
<keyword evidence="4" id="KW-0677">Repeat</keyword>
<dbReference type="InterPro" id="IPR003593">
    <property type="entry name" value="AAA+_ATPase"/>
</dbReference>
<dbReference type="SUPFAM" id="SSF52540">
    <property type="entry name" value="P-loop containing nucleoside triphosphate hydrolases"/>
    <property type="match status" value="2"/>
</dbReference>
<evidence type="ECO:0000256" key="5">
    <source>
        <dbReference type="ARBA" id="ARBA00022777"/>
    </source>
</evidence>
<dbReference type="InterPro" id="IPR030665">
    <property type="entry name" value="KaiC"/>
</dbReference>
<dbReference type="GO" id="GO:0005524">
    <property type="term" value="F:ATP binding"/>
    <property type="evidence" value="ECO:0007669"/>
    <property type="project" value="InterPro"/>
</dbReference>
<protein>
    <recommendedName>
        <fullName evidence="1">non-specific serine/threonine protein kinase</fullName>
        <ecNumber evidence="1">2.7.11.1</ecNumber>
    </recommendedName>
</protein>
<organism evidence="8 9">
    <name type="scientific">Actinopolymorpha pittospori</name>
    <dbReference type="NCBI Taxonomy" id="648752"/>
    <lineage>
        <taxon>Bacteria</taxon>
        <taxon>Bacillati</taxon>
        <taxon>Actinomycetota</taxon>
        <taxon>Actinomycetes</taxon>
        <taxon>Propionibacteriales</taxon>
        <taxon>Actinopolymorphaceae</taxon>
        <taxon>Actinopolymorpha</taxon>
    </lineage>
</organism>
<reference evidence="8" key="1">
    <citation type="submission" date="2020-10" db="EMBL/GenBank/DDBJ databases">
        <title>Sequencing the genomes of 1000 actinobacteria strains.</title>
        <authorList>
            <person name="Klenk H.-P."/>
        </authorList>
    </citation>
    <scope>NUCLEOTIDE SEQUENCE</scope>
    <source>
        <strain evidence="8">DSM 45354</strain>
    </source>
</reference>
<dbReference type="RefSeq" id="WP_192752070.1">
    <property type="nucleotide sequence ID" value="NZ_BAABJL010000024.1"/>
</dbReference>
<keyword evidence="6" id="KW-0378">Hydrolase</keyword>
<gene>
    <name evidence="8" type="ORF">HEB94_005120</name>
</gene>
<evidence type="ECO:0000256" key="4">
    <source>
        <dbReference type="ARBA" id="ARBA00022737"/>
    </source>
</evidence>
<evidence type="ECO:0000256" key="6">
    <source>
        <dbReference type="ARBA" id="ARBA00022801"/>
    </source>
</evidence>
<proteinExistence type="predicted"/>
<name>A0A927MXZ2_9ACTN</name>
<dbReference type="PANTHER" id="PTHR42926:SF1">
    <property type="entry name" value="CIRCADIAN CLOCK OSCILLATOR PROTEIN KAIC 1"/>
    <property type="match status" value="1"/>
</dbReference>
<dbReference type="Pfam" id="PF06745">
    <property type="entry name" value="ATPase"/>
    <property type="match status" value="2"/>
</dbReference>